<gene>
    <name evidence="1" type="ORF">LKD48_16415</name>
</gene>
<evidence type="ECO:0000313" key="1">
    <source>
        <dbReference type="EMBL" id="MCC2223180.1"/>
    </source>
</evidence>
<dbReference type="AlphaFoldDB" id="A0AAE3JD05"/>
<evidence type="ECO:0000313" key="2">
    <source>
        <dbReference type="Proteomes" id="UP001198200"/>
    </source>
</evidence>
<dbReference type="RefSeq" id="WP_308732647.1">
    <property type="nucleotide sequence ID" value="NZ_JAJEQN010000092.1"/>
</dbReference>
<dbReference type="Proteomes" id="UP001198200">
    <property type="component" value="Unassembled WGS sequence"/>
</dbReference>
<keyword evidence="2" id="KW-1185">Reference proteome</keyword>
<accession>A0AAE3JD05</accession>
<name>A0AAE3JD05_9FIRM</name>
<dbReference type="EMBL" id="JAJEQN010000092">
    <property type="protein sequence ID" value="MCC2223180.1"/>
    <property type="molecule type" value="Genomic_DNA"/>
</dbReference>
<organism evidence="1 2">
    <name type="scientific">Anthropogastromicrobium aceti</name>
    <dbReference type="NCBI Taxonomy" id="2981768"/>
    <lineage>
        <taxon>Bacteria</taxon>
        <taxon>Bacillati</taxon>
        <taxon>Bacillota</taxon>
        <taxon>Clostridia</taxon>
        <taxon>Lachnospirales</taxon>
        <taxon>Lachnospiraceae</taxon>
        <taxon>Anthropogastromicrobium</taxon>
    </lineage>
</organism>
<protein>
    <submittedName>
        <fullName evidence="1">Uncharacterized protein</fullName>
    </submittedName>
</protein>
<comment type="caution">
    <text evidence="1">The sequence shown here is derived from an EMBL/GenBank/DDBJ whole genome shotgun (WGS) entry which is preliminary data.</text>
</comment>
<sequence>MQVVLEYLNGNKKINSAIAAELLGVEVKTASRLLSKAEKLEILKGDGKTKNKVYSVL</sequence>
<proteinExistence type="predicted"/>
<reference evidence="1 2" key="1">
    <citation type="submission" date="2021-10" db="EMBL/GenBank/DDBJ databases">
        <title>Anaerobic single-cell dispensing facilitates the cultivation of human gut bacteria.</title>
        <authorList>
            <person name="Afrizal A."/>
        </authorList>
    </citation>
    <scope>NUCLEOTIDE SEQUENCE [LARGE SCALE GENOMIC DNA]</scope>
    <source>
        <strain evidence="1 2">CLA-AA-H224</strain>
    </source>
</reference>